<reference evidence="3 4" key="1">
    <citation type="journal article" date="2015" name="Stand. Genomic Sci.">
        <title>Genomic Encyclopedia of Bacterial and Archaeal Type Strains, Phase III: the genomes of soil and plant-associated and newly described type strains.</title>
        <authorList>
            <person name="Whitman W.B."/>
            <person name="Woyke T."/>
            <person name="Klenk H.P."/>
            <person name="Zhou Y."/>
            <person name="Lilburn T.G."/>
            <person name="Beck B.J."/>
            <person name="De Vos P."/>
            <person name="Vandamme P."/>
            <person name="Eisen J.A."/>
            <person name="Garrity G."/>
            <person name="Hugenholtz P."/>
            <person name="Kyrpides N.C."/>
        </authorList>
    </citation>
    <scope>NUCLEOTIDE SEQUENCE [LARGE SCALE GENOMIC DNA]</scope>
    <source>
        <strain evidence="3 4">CGMCC 1.5364</strain>
    </source>
</reference>
<dbReference type="EMBL" id="VLKU01000002">
    <property type="protein sequence ID" value="TWI36794.1"/>
    <property type="molecule type" value="Genomic_DNA"/>
</dbReference>
<keyword evidence="4" id="KW-1185">Reference proteome</keyword>
<name>A0A562NX59_9RHOB</name>
<protein>
    <submittedName>
        <fullName evidence="3">Uncharacterized protein DUF4159</fullName>
    </submittedName>
</protein>
<comment type="caution">
    <text evidence="3">The sequence shown here is derived from an EMBL/GenBank/DDBJ whole genome shotgun (WGS) entry which is preliminary data.</text>
</comment>
<feature type="signal peptide" evidence="1">
    <location>
        <begin position="1"/>
        <end position="23"/>
    </location>
</feature>
<organism evidence="3 4">
    <name type="scientific">Paracoccus sulfuroxidans</name>
    <dbReference type="NCBI Taxonomy" id="384678"/>
    <lineage>
        <taxon>Bacteria</taxon>
        <taxon>Pseudomonadati</taxon>
        <taxon>Pseudomonadota</taxon>
        <taxon>Alphaproteobacteria</taxon>
        <taxon>Rhodobacterales</taxon>
        <taxon>Paracoccaceae</taxon>
        <taxon>Paracoccus</taxon>
    </lineage>
</organism>
<dbReference type="InterPro" id="IPR025297">
    <property type="entry name" value="DUF4159"/>
</dbReference>
<dbReference type="Pfam" id="PF13709">
    <property type="entry name" value="DUF4159"/>
    <property type="match status" value="1"/>
</dbReference>
<gene>
    <name evidence="3" type="ORF">IQ24_00577</name>
</gene>
<accession>A0A562NX59</accession>
<evidence type="ECO:0000313" key="3">
    <source>
        <dbReference type="EMBL" id="TWI36794.1"/>
    </source>
</evidence>
<dbReference type="AlphaFoldDB" id="A0A562NX59"/>
<evidence type="ECO:0000259" key="2">
    <source>
        <dbReference type="Pfam" id="PF13709"/>
    </source>
</evidence>
<sequence length="283" mass="30385">MNLLRKLAVALFASLALPGPSLAQDAEPDPRLVRAADEVALAYVVTGDEEADRASEAGLRGLSEVLTQRTSVEPGEPIGINLDEDDLSLLTFLYWPITDSQTAPSAAAYARLNHYLRSGGLILFDTRDGDIAGLGGPDGSAALQALAAPLDIPPLAPIPADHVLTRTFYLLEDFPGRYQGNRVWAEAPPADAVATEGVPFRNLNDGVSPVIIGGNAWAEAWAIDKRGLPSFTVGASFEGERQREMAYRFGVNLMMYVLTGNYKSDQVHVPALLERLKEGETAE</sequence>
<evidence type="ECO:0000313" key="4">
    <source>
        <dbReference type="Proteomes" id="UP000316225"/>
    </source>
</evidence>
<dbReference type="Proteomes" id="UP000316225">
    <property type="component" value="Unassembled WGS sequence"/>
</dbReference>
<keyword evidence="1" id="KW-0732">Signal</keyword>
<dbReference type="RefSeq" id="WP_338419450.1">
    <property type="nucleotide sequence ID" value="NZ_VLKU01000002.1"/>
</dbReference>
<dbReference type="Gene3D" id="3.40.50.12140">
    <property type="entry name" value="Domain of unknown function DUF4159"/>
    <property type="match status" value="1"/>
</dbReference>
<feature type="chain" id="PRO_5021910613" evidence="1">
    <location>
        <begin position="24"/>
        <end position="283"/>
    </location>
</feature>
<proteinExistence type="predicted"/>
<evidence type="ECO:0000256" key="1">
    <source>
        <dbReference type="SAM" id="SignalP"/>
    </source>
</evidence>
<feature type="domain" description="DUF4159" evidence="2">
    <location>
        <begin position="41"/>
        <end position="258"/>
    </location>
</feature>